<feature type="transmembrane region" description="Helical" evidence="1">
    <location>
        <begin position="198"/>
        <end position="219"/>
    </location>
</feature>
<keyword evidence="1" id="KW-1133">Transmembrane helix</keyword>
<dbReference type="RefSeq" id="WP_368375846.1">
    <property type="nucleotide sequence ID" value="NZ_JBFRYB010000001.1"/>
</dbReference>
<gene>
    <name evidence="2" type="ORF">AB4875_09615</name>
</gene>
<dbReference type="EMBL" id="JBFRYB010000001">
    <property type="protein sequence ID" value="MEX1665748.1"/>
    <property type="molecule type" value="Genomic_DNA"/>
</dbReference>
<proteinExistence type="predicted"/>
<feature type="transmembrane region" description="Helical" evidence="1">
    <location>
        <begin position="100"/>
        <end position="118"/>
    </location>
</feature>
<feature type="transmembrane region" description="Helical" evidence="1">
    <location>
        <begin position="45"/>
        <end position="63"/>
    </location>
</feature>
<keyword evidence="3" id="KW-1185">Reference proteome</keyword>
<evidence type="ECO:0000313" key="3">
    <source>
        <dbReference type="Proteomes" id="UP001557484"/>
    </source>
</evidence>
<sequence length="237" mass="25953">MPEQASTPRATPQRHSVVVNLLFNIIIPTLILTKLSGEAYLGPRYSIVIALAFPLGFGIYDFVKTRRANAFAILGFISVLLTGGISLLELDAEYIAIKEASIPAIIGLATLVSLYTPYPLIKTFLFNDEVIYTEKISAALKEHNNSSMFDAALRNATYLVAFSFFLSATLNYILAKVLLVSPPGSAEYSAELGKMTGLSFPVIALPCTLVMLGALFYLVKQIEKLTALSFDDIFRIR</sequence>
<feature type="transmembrane region" description="Helical" evidence="1">
    <location>
        <begin position="17"/>
        <end position="33"/>
    </location>
</feature>
<feature type="transmembrane region" description="Helical" evidence="1">
    <location>
        <begin position="156"/>
        <end position="178"/>
    </location>
</feature>
<evidence type="ECO:0000313" key="2">
    <source>
        <dbReference type="EMBL" id="MEX1665748.1"/>
    </source>
</evidence>
<accession>A0ABV3TVU5</accession>
<evidence type="ECO:0000256" key="1">
    <source>
        <dbReference type="SAM" id="Phobius"/>
    </source>
</evidence>
<name>A0ABV3TVU5_9GAMM</name>
<organism evidence="2 3">
    <name type="scientific">Zhongshania arctica</name>
    <dbReference type="NCBI Taxonomy" id="3238302"/>
    <lineage>
        <taxon>Bacteria</taxon>
        <taxon>Pseudomonadati</taxon>
        <taxon>Pseudomonadota</taxon>
        <taxon>Gammaproteobacteria</taxon>
        <taxon>Cellvibrionales</taxon>
        <taxon>Spongiibacteraceae</taxon>
        <taxon>Zhongshania</taxon>
    </lineage>
</organism>
<dbReference type="Proteomes" id="UP001557484">
    <property type="component" value="Unassembled WGS sequence"/>
</dbReference>
<comment type="caution">
    <text evidence="2">The sequence shown here is derived from an EMBL/GenBank/DDBJ whole genome shotgun (WGS) entry which is preliminary data.</text>
</comment>
<feature type="transmembrane region" description="Helical" evidence="1">
    <location>
        <begin position="70"/>
        <end position="88"/>
    </location>
</feature>
<dbReference type="InterPro" id="IPR016870">
    <property type="entry name" value="UCP028137"/>
</dbReference>
<protein>
    <submittedName>
        <fullName evidence="2">VC0807 family protein</fullName>
    </submittedName>
</protein>
<dbReference type="NCBIfam" id="NF041646">
    <property type="entry name" value="VC0807_fam"/>
    <property type="match status" value="1"/>
</dbReference>
<dbReference type="PIRSF" id="PIRSF028137">
    <property type="entry name" value="UCP028137"/>
    <property type="match status" value="1"/>
</dbReference>
<reference evidence="2 3" key="1">
    <citation type="journal article" date="2011" name="Int. J. Syst. Evol. Microbiol.">
        <title>Zhongshania antarctica gen. nov., sp. nov. and Zhongshania guokunii sp. nov., gammaproteobacteria respectively isolated from coastal attached (fast) ice and surface seawater of the Antarctic.</title>
        <authorList>
            <person name="Li H.J."/>
            <person name="Zhang X.Y."/>
            <person name="Chen C.X."/>
            <person name="Zhang Y.J."/>
            <person name="Gao Z.M."/>
            <person name="Yu Y."/>
            <person name="Chen X.L."/>
            <person name="Chen B."/>
            <person name="Zhang Y.Z."/>
        </authorList>
    </citation>
    <scope>NUCLEOTIDE SEQUENCE [LARGE SCALE GENOMIC DNA]</scope>
    <source>
        <strain evidence="2 3">R06B22</strain>
    </source>
</reference>
<keyword evidence="1" id="KW-0472">Membrane</keyword>
<keyword evidence="1" id="KW-0812">Transmembrane</keyword>